<dbReference type="AlphaFoldDB" id="A0A0G0WL88"/>
<gene>
    <name evidence="1" type="ORF">UU67_C0039G0008</name>
</gene>
<dbReference type="SUPFAM" id="SSF81923">
    <property type="entry name" value="Double Clp-N motif"/>
    <property type="match status" value="1"/>
</dbReference>
<reference evidence="1 2" key="1">
    <citation type="journal article" date="2015" name="Nature">
        <title>rRNA introns, odd ribosomes, and small enigmatic genomes across a large radiation of phyla.</title>
        <authorList>
            <person name="Brown C.T."/>
            <person name="Hug L.A."/>
            <person name="Thomas B.C."/>
            <person name="Sharon I."/>
            <person name="Castelle C.J."/>
            <person name="Singh A."/>
            <person name="Wilkins M.J."/>
            <person name="Williams K.H."/>
            <person name="Banfield J.F."/>
        </authorList>
    </citation>
    <scope>NUCLEOTIDE SEQUENCE [LARGE SCALE GENOMIC DNA]</scope>
</reference>
<comment type="caution">
    <text evidence="1">The sequence shown here is derived from an EMBL/GenBank/DDBJ whole genome shotgun (WGS) entry which is preliminary data.</text>
</comment>
<dbReference type="Gene3D" id="1.10.1780.10">
    <property type="entry name" value="Clp, N-terminal domain"/>
    <property type="match status" value="1"/>
</dbReference>
<evidence type="ECO:0000313" key="2">
    <source>
        <dbReference type="Proteomes" id="UP000034753"/>
    </source>
</evidence>
<evidence type="ECO:0008006" key="3">
    <source>
        <dbReference type="Google" id="ProtNLM"/>
    </source>
</evidence>
<proteinExistence type="predicted"/>
<evidence type="ECO:0000313" key="1">
    <source>
        <dbReference type="EMBL" id="KKS12847.1"/>
    </source>
</evidence>
<sequence>MYFNTNMSNENATSLPMSDAVKQILEISTTEANRLGSEIPTPPHVLYGLAASQDSCMRKAKVEFGFCPLLVHLSLEKYRMLIAGNNPDQGVGKTLKTADAIARLAETDEIYSPALFISVLKSGGFVDLIMMDLGFQWNDEKRKWVKDPNSKMKY</sequence>
<protein>
    <recommendedName>
        <fullName evidence="3">Clp R domain-containing protein</fullName>
    </recommendedName>
</protein>
<dbReference type="InterPro" id="IPR036628">
    <property type="entry name" value="Clp_N_dom_sf"/>
</dbReference>
<organism evidence="1 2">
    <name type="scientific">Candidatus Daviesbacteria bacterium GW2011_GWB1_41_5</name>
    <dbReference type="NCBI Taxonomy" id="1618429"/>
    <lineage>
        <taxon>Bacteria</taxon>
        <taxon>Candidatus Daviesiibacteriota</taxon>
    </lineage>
</organism>
<accession>A0A0G0WL88</accession>
<name>A0A0G0WL88_9BACT</name>
<dbReference type="EMBL" id="LCBN01000039">
    <property type="protein sequence ID" value="KKS12847.1"/>
    <property type="molecule type" value="Genomic_DNA"/>
</dbReference>
<dbReference type="Proteomes" id="UP000034753">
    <property type="component" value="Unassembled WGS sequence"/>
</dbReference>